<dbReference type="EMBL" id="JAAXOS010000022">
    <property type="protein sequence ID" value="NKY30887.1"/>
    <property type="molecule type" value="Genomic_DNA"/>
</dbReference>
<dbReference type="Gene3D" id="1.10.1220.10">
    <property type="entry name" value="Met repressor-like"/>
    <property type="match status" value="1"/>
</dbReference>
<sequence>MTDYPTKPEDVRDFLSGLEYSDAPVDPAELPPPLRAEDTVTVTTSLRIPLDLHQRVKKAAEQRNVTMSALIRDWIELELAALENDQPISRADALRALAALHPLRQSA</sequence>
<dbReference type="InterPro" id="IPR010985">
    <property type="entry name" value="Ribbon_hlx_hlx"/>
</dbReference>
<keyword evidence="2" id="KW-1185">Reference proteome</keyword>
<evidence type="ECO:0000313" key="1">
    <source>
        <dbReference type="EMBL" id="NKY30887.1"/>
    </source>
</evidence>
<dbReference type="Proteomes" id="UP000540698">
    <property type="component" value="Unassembled WGS sequence"/>
</dbReference>
<evidence type="ECO:0000313" key="2">
    <source>
        <dbReference type="Proteomes" id="UP000540698"/>
    </source>
</evidence>
<dbReference type="InterPro" id="IPR013321">
    <property type="entry name" value="Arc_rbn_hlx_hlx"/>
</dbReference>
<dbReference type="AlphaFoldDB" id="A0A7X6LB96"/>
<dbReference type="SUPFAM" id="SSF47598">
    <property type="entry name" value="Ribbon-helix-helix"/>
    <property type="match status" value="1"/>
</dbReference>
<reference evidence="1 2" key="1">
    <citation type="submission" date="2020-04" db="EMBL/GenBank/DDBJ databases">
        <title>MicrobeNet Type strains.</title>
        <authorList>
            <person name="Nicholson A.C."/>
        </authorList>
    </citation>
    <scope>NUCLEOTIDE SEQUENCE [LARGE SCALE GENOMIC DNA]</scope>
    <source>
        <strain evidence="1 2">DSM 44956</strain>
    </source>
</reference>
<dbReference type="RefSeq" id="WP_062975984.1">
    <property type="nucleotide sequence ID" value="NZ_JAAXOS010000022.1"/>
</dbReference>
<gene>
    <name evidence="1" type="ORF">HGB38_32465</name>
</gene>
<name>A0A7X6LB96_9NOCA</name>
<protein>
    <submittedName>
        <fullName evidence="1">Uncharacterized protein</fullName>
    </submittedName>
</protein>
<proteinExistence type="predicted"/>
<accession>A0A7X6LB96</accession>
<dbReference type="GO" id="GO:0006355">
    <property type="term" value="P:regulation of DNA-templated transcription"/>
    <property type="evidence" value="ECO:0007669"/>
    <property type="project" value="InterPro"/>
</dbReference>
<comment type="caution">
    <text evidence="1">The sequence shown here is derived from an EMBL/GenBank/DDBJ whole genome shotgun (WGS) entry which is preliminary data.</text>
</comment>
<dbReference type="CDD" id="cd21631">
    <property type="entry name" value="RHH_CopG_NikR-like"/>
    <property type="match status" value="1"/>
</dbReference>
<organism evidence="1 2">
    <name type="scientific">Nocardia gamkensis</name>
    <dbReference type="NCBI Taxonomy" id="352869"/>
    <lineage>
        <taxon>Bacteria</taxon>
        <taxon>Bacillati</taxon>
        <taxon>Actinomycetota</taxon>
        <taxon>Actinomycetes</taxon>
        <taxon>Mycobacteriales</taxon>
        <taxon>Nocardiaceae</taxon>
        <taxon>Nocardia</taxon>
    </lineage>
</organism>